<keyword evidence="9" id="KW-0704">Schiff base</keyword>
<evidence type="ECO:0000313" key="13">
    <source>
        <dbReference type="Proteomes" id="UP000251960"/>
    </source>
</evidence>
<keyword evidence="6" id="KW-0963">Cytoplasm</keyword>
<dbReference type="CDD" id="cd00948">
    <property type="entry name" value="FBP_aldolase_I_a"/>
    <property type="match status" value="1"/>
</dbReference>
<feature type="transmembrane region" description="Helical" evidence="11">
    <location>
        <begin position="25"/>
        <end position="48"/>
    </location>
</feature>
<organism evidence="12 13">
    <name type="scientific">Zea mays</name>
    <name type="common">Maize</name>
    <dbReference type="NCBI Taxonomy" id="4577"/>
    <lineage>
        <taxon>Eukaryota</taxon>
        <taxon>Viridiplantae</taxon>
        <taxon>Streptophyta</taxon>
        <taxon>Embryophyta</taxon>
        <taxon>Tracheophyta</taxon>
        <taxon>Spermatophyta</taxon>
        <taxon>Magnoliopsida</taxon>
        <taxon>Liliopsida</taxon>
        <taxon>Poales</taxon>
        <taxon>Poaceae</taxon>
        <taxon>PACMAD clade</taxon>
        <taxon>Panicoideae</taxon>
        <taxon>Andropogonodae</taxon>
        <taxon>Andropogoneae</taxon>
        <taxon>Tripsacinae</taxon>
        <taxon>Zea</taxon>
    </lineage>
</organism>
<evidence type="ECO:0000256" key="9">
    <source>
        <dbReference type="ARBA" id="ARBA00023270"/>
    </source>
</evidence>
<dbReference type="GO" id="GO:0016020">
    <property type="term" value="C:membrane"/>
    <property type="evidence" value="ECO:0007669"/>
    <property type="project" value="GOC"/>
</dbReference>
<evidence type="ECO:0000256" key="8">
    <source>
        <dbReference type="ARBA" id="ARBA00023239"/>
    </source>
</evidence>
<evidence type="ECO:0000256" key="4">
    <source>
        <dbReference type="ARBA" id="ARBA00010387"/>
    </source>
</evidence>
<comment type="similarity">
    <text evidence="4 10">Belongs to the class I fructose-bisphosphate aldolase family.</text>
</comment>
<dbReference type="PROSITE" id="PS00158">
    <property type="entry name" value="ALDOLASE_CLASS_I"/>
    <property type="match status" value="1"/>
</dbReference>
<dbReference type="Pfam" id="PF00274">
    <property type="entry name" value="Glycolytic"/>
    <property type="match status" value="1"/>
</dbReference>
<dbReference type="SUPFAM" id="SSF53448">
    <property type="entry name" value="Nucleotide-diphospho-sugar transferases"/>
    <property type="match status" value="1"/>
</dbReference>
<evidence type="ECO:0000313" key="12">
    <source>
        <dbReference type="EMBL" id="PWZ11338.1"/>
    </source>
</evidence>
<dbReference type="GO" id="GO:0004332">
    <property type="term" value="F:fructose-bisphosphate aldolase activity"/>
    <property type="evidence" value="ECO:0007669"/>
    <property type="project" value="UniProtKB-EC"/>
</dbReference>
<dbReference type="GO" id="GO:0005737">
    <property type="term" value="C:cytoplasm"/>
    <property type="evidence" value="ECO:0007669"/>
    <property type="project" value="UniProtKB-SubCell"/>
</dbReference>
<feature type="transmembrane region" description="Helical" evidence="11">
    <location>
        <begin position="446"/>
        <end position="465"/>
    </location>
</feature>
<feature type="transmembrane region" description="Helical" evidence="11">
    <location>
        <begin position="205"/>
        <end position="226"/>
    </location>
</feature>
<dbReference type="GO" id="GO:0006096">
    <property type="term" value="P:glycolytic process"/>
    <property type="evidence" value="ECO:0007669"/>
    <property type="project" value="UniProtKB-UniPathway"/>
</dbReference>
<proteinExistence type="inferred from homology"/>
<dbReference type="UniPathway" id="UPA00109">
    <property type="reaction ID" value="UER00183"/>
</dbReference>
<comment type="caution">
    <text evidence="12">The sequence shown here is derived from an EMBL/GenBank/DDBJ whole genome shotgun (WGS) entry which is preliminary data.</text>
</comment>
<evidence type="ECO:0000256" key="11">
    <source>
        <dbReference type="SAM" id="Phobius"/>
    </source>
</evidence>
<gene>
    <name evidence="12" type="primary">ALF_0</name>
    <name evidence="12" type="ORF">Zm00014a_043060</name>
</gene>
<dbReference type="AlphaFoldDB" id="A0A3L6DSF8"/>
<evidence type="ECO:0000256" key="6">
    <source>
        <dbReference type="ARBA" id="ARBA00022490"/>
    </source>
</evidence>
<dbReference type="Gene3D" id="3.20.20.70">
    <property type="entry name" value="Aldolase class I"/>
    <property type="match status" value="1"/>
</dbReference>
<name>A0A3L6DSF8_MAIZE</name>
<feature type="transmembrane region" description="Helical" evidence="11">
    <location>
        <begin position="402"/>
        <end position="425"/>
    </location>
</feature>
<dbReference type="NCBIfam" id="NF033379">
    <property type="entry name" value="FrucBisAld_I"/>
    <property type="match status" value="1"/>
</dbReference>
<evidence type="ECO:0000256" key="3">
    <source>
        <dbReference type="ARBA" id="ARBA00004714"/>
    </source>
</evidence>
<evidence type="ECO:0000256" key="1">
    <source>
        <dbReference type="ARBA" id="ARBA00000441"/>
    </source>
</evidence>
<evidence type="ECO:0000256" key="2">
    <source>
        <dbReference type="ARBA" id="ARBA00004496"/>
    </source>
</evidence>
<keyword evidence="11" id="KW-0812">Transmembrane</keyword>
<dbReference type="SUPFAM" id="SSF51569">
    <property type="entry name" value="Aldolase"/>
    <property type="match status" value="1"/>
</dbReference>
<dbReference type="InterPro" id="IPR000741">
    <property type="entry name" value="FBA_I"/>
</dbReference>
<dbReference type="EC" id="4.1.2.13" evidence="5 10"/>
<evidence type="ECO:0000256" key="10">
    <source>
        <dbReference type="RuleBase" id="RU003994"/>
    </source>
</evidence>
<dbReference type="Gene3D" id="3.90.550.10">
    <property type="entry name" value="Spore Coat Polysaccharide Biosynthesis Protein SpsA, Chain A"/>
    <property type="match status" value="1"/>
</dbReference>
<dbReference type="InterPro" id="IPR029768">
    <property type="entry name" value="Aldolase_I_AS"/>
</dbReference>
<dbReference type="GO" id="GO:0006665">
    <property type="term" value="P:sphingolipid metabolic process"/>
    <property type="evidence" value="ECO:0007669"/>
    <property type="project" value="UniProtKB-UniPathway"/>
</dbReference>
<feature type="transmembrane region" description="Helical" evidence="11">
    <location>
        <begin position="232"/>
        <end position="252"/>
    </location>
</feature>
<dbReference type="ExpressionAtlas" id="A0A3L6DSF8">
    <property type="expression patterns" value="baseline and differential"/>
</dbReference>
<dbReference type="FunFam" id="3.20.20.70:FF:000068">
    <property type="entry name" value="Fructose-bisphosphate aldolase"/>
    <property type="match status" value="1"/>
</dbReference>
<dbReference type="EMBL" id="NCVQ01000009">
    <property type="protein sequence ID" value="PWZ11338.1"/>
    <property type="molecule type" value="Genomic_DNA"/>
</dbReference>
<keyword evidence="7 10" id="KW-0324">Glycolysis</keyword>
<comment type="pathway">
    <text evidence="3">Carbohydrate degradation; glycolysis; D-glyceraldehyde 3-phosphate and glycerone phosphate from D-glucose: step 4/4.</text>
</comment>
<comment type="subcellular location">
    <subcellularLocation>
        <location evidence="2">Cytoplasm</location>
    </subcellularLocation>
</comment>
<dbReference type="Proteomes" id="UP000251960">
    <property type="component" value="Chromosome 8"/>
</dbReference>
<dbReference type="InterPro" id="IPR029044">
    <property type="entry name" value="Nucleotide-diphossugar_trans"/>
</dbReference>
<evidence type="ECO:0000256" key="5">
    <source>
        <dbReference type="ARBA" id="ARBA00013068"/>
    </source>
</evidence>
<keyword evidence="8 10" id="KW-0456">Lyase</keyword>
<sequence>MTAMEAAVDAMLAAASRAFTSTFAIAIQIQGCMICLVLALGWAAASIVRKGVIKNMRRNIVDGNSFAFLCDNIDELEHSVQENLPRVSVVMPLKGFGEHNLQNWRTQITSLYGGPLEFLFIVESKDDPAYHAVSRLITEYKDNLEAKVVVAGLSTTCSQKIHNQLIGVEKMHKDTKYVLFLDDDVRLHPGTIGALTKEMEKNPEVCFFVNPLPSSIALAALTMYAFVPGRYLYKLDIPLTYLLAVWAAIAYMNTTCDNNHTAALFDGICNWWEDFLLVGWLQDRYGIVSGLRDGGYSDDMTLAAIAGQHKRLIFSPPVAVFPHPLASDLSFSRYWNYLRKQTFVLESYVSNVNWMMNRALFTSHCYLSWGFVWPYIMALVHVLAALRAPYSKVVKEASDSSWGLFLVGLLFTCTLIELVSMWNLTKVEIQLCNMLSPEGPKVSLDSYNWGLVFIAVLVDNFLYPVSAIRSHFSQSINWSGIRYYLRDGKISKIERENSSKYTDLGGKHLYGKRTYPPNKSLLDELIKNAAYIGTPGKGILAADESTGTIGKRLSSINVENVEENRRALRELLFCCPGALQYISGVILFEETLYQKTKDGKPFVDVLKEGGVLPGIKVDKGTIEVVGTDKETTTQGHDDLGKRCAKYYEAGARFAKWRAVLKIGPNEPSQLAIDLNAQGLARYAIICQENGLVPIVEPEILVDGPHDIDRCAYVTETVLAACYKALNEHHVLLEGTLLKPNMVTPGSDSKKVTPEVIAQYTVRTLQRTVPAAVPAVVFLSGGQSEEEATLNLNAMNKLSTKKPWALSFSFGRALQASTLKAWAGKVENVEKARAAFLARCKANSEATLGTYKGDAAADTESLHVKDYKY</sequence>
<keyword evidence="11" id="KW-0472">Membrane</keyword>
<reference evidence="12 13" key="1">
    <citation type="journal article" date="2018" name="Nat. Genet.">
        <title>Extensive intraspecific gene order and gene structural variations between Mo17 and other maize genomes.</title>
        <authorList>
            <person name="Sun S."/>
            <person name="Zhou Y."/>
            <person name="Chen J."/>
            <person name="Shi J."/>
            <person name="Zhao H."/>
            <person name="Zhao H."/>
            <person name="Song W."/>
            <person name="Zhang M."/>
            <person name="Cui Y."/>
            <person name="Dong X."/>
            <person name="Liu H."/>
            <person name="Ma X."/>
            <person name="Jiao Y."/>
            <person name="Wang B."/>
            <person name="Wei X."/>
            <person name="Stein J.C."/>
            <person name="Glaubitz J.C."/>
            <person name="Lu F."/>
            <person name="Yu G."/>
            <person name="Liang C."/>
            <person name="Fengler K."/>
            <person name="Li B."/>
            <person name="Rafalski A."/>
            <person name="Schnable P.S."/>
            <person name="Ware D.H."/>
            <person name="Buckler E.S."/>
            <person name="Lai J."/>
        </authorList>
    </citation>
    <scope>NUCLEOTIDE SEQUENCE [LARGE SCALE GENOMIC DNA]</scope>
    <source>
        <strain evidence="13">cv. Missouri 17</strain>
        <tissue evidence="12">Seedling</tissue>
    </source>
</reference>
<evidence type="ECO:0000256" key="7">
    <source>
        <dbReference type="ARBA" id="ARBA00023152"/>
    </source>
</evidence>
<feature type="transmembrane region" description="Helical" evidence="11">
    <location>
        <begin position="366"/>
        <end position="390"/>
    </location>
</feature>
<comment type="catalytic activity">
    <reaction evidence="1 10">
        <text>beta-D-fructose 1,6-bisphosphate = D-glyceraldehyde 3-phosphate + dihydroxyacetone phosphate</text>
        <dbReference type="Rhea" id="RHEA:14729"/>
        <dbReference type="ChEBI" id="CHEBI:32966"/>
        <dbReference type="ChEBI" id="CHEBI:57642"/>
        <dbReference type="ChEBI" id="CHEBI:59776"/>
        <dbReference type="EC" id="4.1.2.13"/>
    </reaction>
</comment>
<keyword evidence="11" id="KW-1133">Transmembrane helix</keyword>
<dbReference type="UniPathway" id="UPA00222"/>
<protein>
    <recommendedName>
        <fullName evidence="5 10">Fructose-bisphosphate aldolase</fullName>
        <ecNumber evidence="5 10">4.1.2.13</ecNumber>
    </recommendedName>
</protein>
<dbReference type="PANTHER" id="PTHR11627">
    <property type="entry name" value="FRUCTOSE-BISPHOSPHATE ALDOLASE"/>
    <property type="match status" value="1"/>
</dbReference>
<accession>A0A3L6DSF8</accession>
<dbReference type="InterPro" id="IPR013785">
    <property type="entry name" value="Aldolase_TIM"/>
</dbReference>